<dbReference type="InterPro" id="IPR007070">
    <property type="entry name" value="GPI_EtnP_transferase_1"/>
</dbReference>
<dbReference type="PANTHER" id="PTHR12250">
    <property type="entry name" value="PHOSPHATIDYLINOSITOL GLYCAN, CLASS N"/>
    <property type="match status" value="1"/>
</dbReference>
<keyword evidence="18" id="KW-1185">Reference proteome</keyword>
<evidence type="ECO:0000256" key="13">
    <source>
        <dbReference type="ARBA" id="ARBA00023180"/>
    </source>
</evidence>
<sequence length="883" mass="101704">MFNCFNKKKLSRCPHNVFLNFSDGLRSESFYKYPEKSPFLHDIIRNGKGRWGVSVSHVPTESRPGHVSMFAGFYEDVSAIARGWKKNPVAFDSVFNRSREAWGWGSPDIVPMFAMELEHVHADVYSSELEDFLSANASHLDEWVFEKVEAFFSNSVAPAVERLRADRIVFFLHLLGLDTNGHGYKPTSDQYINNIAVVDRGVKRTVEVFNSFYEDNRTAYIFTADHGMTDWGSHGAGTDAEILVPFVVWGSGIKSSFAKEQIDQVDIAPLISALLGVAMPMNSVGILPLSLLRANPKYQFQSSYSNFKQILQQFKAKREEKKMRSLPLMFKEYPQLTPEILKSVEREIFRLVELRRYEAAANVCLDWMPKVRSGLLYFHRYERFFFGCAIAASFVSWILLIYTFTTRRLAASARDSELFFPSRIAVYLVIFTLIVLLMRRTPLMSCVYAILPVYLSSVTYNIYCHSLESQKFPQLAREMLEKCRCMTNWEIASIIWKKITVAFLFCMFLAIFVTIFTHRSLLSLMVCSAAIMPWYEADESRHFLSRWKRLWSCCCLLLVVFPQLPPVGTSPSFILVIFPPLLVSLFLYWWSRTLHISSLPKIYDILSIVHLMSAFCILYTEYSISIGRGSPFISRLLSWLSIPFAFVLPLFAPSVVSERLVIWFSSLFVPYSLLSLSYESIFLLFLYLFLLVYVRFEFDYLADDAFLHLNFENARHTACSAANDDVKRPFRRAEWKRVVLMVILFELAFFGTGNIASINSFNPTFLRCFISVFSPFVMTALLLFKISIPFLAVALTFAIPFHGRASRFMRNSILLLIISDSMALVFFFRLKDEGSWLDIGTTISHYVISLLMTAIVFCLVYVSKMLLPLSICDFFRKQKNHFI</sequence>
<comment type="cofactor">
    <cofactor evidence="1">
        <name>Ca(2+)</name>
        <dbReference type="ChEBI" id="CHEBI:29108"/>
    </cofactor>
</comment>
<keyword evidence="10 14" id="KW-0256">Endoplasmic reticulum</keyword>
<comment type="similarity">
    <text evidence="4 14">Belongs to the PIGG/PIGN/PIGO family. PIGN subfamily.</text>
</comment>
<keyword evidence="8 14" id="KW-0808">Transferase</keyword>
<name>A0ABD6EK44_9BILA</name>
<evidence type="ECO:0000256" key="4">
    <source>
        <dbReference type="ARBA" id="ARBA00008400"/>
    </source>
</evidence>
<feature type="transmembrane region" description="Helical" evidence="14">
    <location>
        <begin position="738"/>
        <end position="756"/>
    </location>
</feature>
<feature type="transmembrane region" description="Helical" evidence="14">
    <location>
        <begin position="494"/>
        <end position="513"/>
    </location>
</feature>
<proteinExistence type="inferred from homology"/>
<evidence type="ECO:0000256" key="1">
    <source>
        <dbReference type="ARBA" id="ARBA00001913"/>
    </source>
</evidence>
<feature type="domain" description="Sulfatase N-terminal" evidence="15">
    <location>
        <begin position="137"/>
        <end position="277"/>
    </location>
</feature>
<evidence type="ECO:0000256" key="6">
    <source>
        <dbReference type="ARBA" id="ARBA00020831"/>
    </source>
</evidence>
<feature type="transmembrane region" description="Helical" evidence="14">
    <location>
        <begin position="384"/>
        <end position="406"/>
    </location>
</feature>
<evidence type="ECO:0000256" key="7">
    <source>
        <dbReference type="ARBA" id="ARBA00022502"/>
    </source>
</evidence>
<feature type="transmembrane region" description="Helical" evidence="14">
    <location>
        <begin position="636"/>
        <end position="656"/>
    </location>
</feature>
<gene>
    <name evidence="17" type="ORF">AB6A40_006845</name>
</gene>
<evidence type="ECO:0000256" key="14">
    <source>
        <dbReference type="RuleBase" id="RU367138"/>
    </source>
</evidence>
<evidence type="ECO:0000256" key="9">
    <source>
        <dbReference type="ARBA" id="ARBA00022692"/>
    </source>
</evidence>
<evidence type="ECO:0000256" key="11">
    <source>
        <dbReference type="ARBA" id="ARBA00022989"/>
    </source>
</evidence>
<feature type="transmembrane region" description="Helical" evidence="14">
    <location>
        <begin position="813"/>
        <end position="831"/>
    </location>
</feature>
<evidence type="ECO:0000256" key="10">
    <source>
        <dbReference type="ARBA" id="ARBA00022824"/>
    </source>
</evidence>
<comment type="subcellular location">
    <subcellularLocation>
        <location evidence="2 14">Endoplasmic reticulum membrane</location>
        <topology evidence="2 14">Multi-pass membrane protein</topology>
    </subcellularLocation>
</comment>
<comment type="caution">
    <text evidence="17">The sequence shown here is derived from an EMBL/GenBank/DDBJ whole genome shotgun (WGS) entry which is preliminary data.</text>
</comment>
<feature type="transmembrane region" description="Helical" evidence="14">
    <location>
        <begin position="776"/>
        <end position="801"/>
    </location>
</feature>
<organism evidence="17 18">
    <name type="scientific">Gnathostoma spinigerum</name>
    <dbReference type="NCBI Taxonomy" id="75299"/>
    <lineage>
        <taxon>Eukaryota</taxon>
        <taxon>Metazoa</taxon>
        <taxon>Ecdysozoa</taxon>
        <taxon>Nematoda</taxon>
        <taxon>Chromadorea</taxon>
        <taxon>Rhabditida</taxon>
        <taxon>Spirurina</taxon>
        <taxon>Gnathostomatomorpha</taxon>
        <taxon>Gnathostomatoidea</taxon>
        <taxon>Gnathostomatidae</taxon>
        <taxon>Gnathostoma</taxon>
    </lineage>
</organism>
<evidence type="ECO:0000256" key="2">
    <source>
        <dbReference type="ARBA" id="ARBA00004477"/>
    </source>
</evidence>
<evidence type="ECO:0000256" key="3">
    <source>
        <dbReference type="ARBA" id="ARBA00004687"/>
    </source>
</evidence>
<feature type="transmembrane region" description="Helical" evidence="14">
    <location>
        <begin position="676"/>
        <end position="694"/>
    </location>
</feature>
<dbReference type="CDD" id="cd16020">
    <property type="entry name" value="GPI_EPT_1"/>
    <property type="match status" value="1"/>
</dbReference>
<keyword evidence="9 14" id="KW-0812">Transmembrane</keyword>
<feature type="transmembrane region" description="Helical" evidence="14">
    <location>
        <begin position="843"/>
        <end position="862"/>
    </location>
</feature>
<feature type="transmembrane region" description="Helical" evidence="14">
    <location>
        <begin position="418"/>
        <end position="438"/>
    </location>
</feature>
<evidence type="ECO:0000259" key="15">
    <source>
        <dbReference type="Pfam" id="PF00884"/>
    </source>
</evidence>
<dbReference type="Gene3D" id="3.40.720.10">
    <property type="entry name" value="Alkaline Phosphatase, subunit A"/>
    <property type="match status" value="2"/>
</dbReference>
<dbReference type="AlphaFoldDB" id="A0ABD6EK44"/>
<comment type="function">
    <text evidence="14">Ethanolamine phosphate transferase involved in glycosylphosphatidylinositol-anchor biosynthesis. Transfers ethanolamine phosphate to the first alpha-1,4-linked mannose of the glycosylphosphatidylinositol precursor of GPI-anchor.</text>
</comment>
<dbReference type="InterPro" id="IPR000917">
    <property type="entry name" value="Sulfatase_N"/>
</dbReference>
<dbReference type="Pfam" id="PF04987">
    <property type="entry name" value="PigN"/>
    <property type="match status" value="1"/>
</dbReference>
<comment type="caution">
    <text evidence="14">Lacks conserved residue(s) required for the propagation of feature annotation.</text>
</comment>
<comment type="similarity">
    <text evidence="5">Belongs to the sulfatase family.</text>
</comment>
<dbReference type="GO" id="GO:0006506">
    <property type="term" value="P:GPI anchor biosynthetic process"/>
    <property type="evidence" value="ECO:0007669"/>
    <property type="project" value="UniProtKB-KW"/>
</dbReference>
<dbReference type="Pfam" id="PF00884">
    <property type="entry name" value="Sulfatase"/>
    <property type="match status" value="1"/>
</dbReference>
<dbReference type="SUPFAM" id="SSF53649">
    <property type="entry name" value="Alkaline phosphatase-like"/>
    <property type="match status" value="1"/>
</dbReference>
<keyword evidence="7 14" id="KW-0337">GPI-anchor biosynthesis</keyword>
<feature type="domain" description="GPI ethanolamine phosphate transferase 1 C-terminal" evidence="16">
    <location>
        <begin position="374"/>
        <end position="835"/>
    </location>
</feature>
<dbReference type="InterPro" id="IPR037671">
    <property type="entry name" value="PIGN_N"/>
</dbReference>
<comment type="pathway">
    <text evidence="3 14">Glycolipid biosynthesis; glycosylphosphatidylinositol-anchor biosynthesis.</text>
</comment>
<evidence type="ECO:0000313" key="17">
    <source>
        <dbReference type="EMBL" id="MFH4980136.1"/>
    </source>
</evidence>
<dbReference type="EC" id="2.-.-.-" evidence="14"/>
<dbReference type="PANTHER" id="PTHR12250:SF0">
    <property type="entry name" value="GPI ETHANOLAMINE PHOSPHATE TRANSFERASE 1"/>
    <property type="match status" value="1"/>
</dbReference>
<accession>A0ABD6EK44</accession>
<dbReference type="GO" id="GO:0051377">
    <property type="term" value="F:mannose-ethanolamine phosphotransferase activity"/>
    <property type="evidence" value="ECO:0007669"/>
    <property type="project" value="UniProtKB-UniRule"/>
</dbReference>
<reference evidence="17 18" key="1">
    <citation type="submission" date="2024-08" db="EMBL/GenBank/DDBJ databases">
        <title>Gnathostoma spinigerum genome.</title>
        <authorList>
            <person name="Gonzalez-Bertolin B."/>
            <person name="Monzon S."/>
            <person name="Zaballos A."/>
            <person name="Jimenez P."/>
            <person name="Dekumyoy P."/>
            <person name="Varona S."/>
            <person name="Cuesta I."/>
            <person name="Sumanam S."/>
            <person name="Adisakwattana P."/>
            <person name="Gasser R.B."/>
            <person name="Hernandez-Gonzalez A."/>
            <person name="Young N.D."/>
            <person name="Perteguer M.J."/>
        </authorList>
    </citation>
    <scope>NUCLEOTIDE SEQUENCE [LARGE SCALE GENOMIC DNA]</scope>
    <source>
        <strain evidence="17">AL3</strain>
        <tissue evidence="17">Liver</tissue>
    </source>
</reference>
<evidence type="ECO:0000256" key="12">
    <source>
        <dbReference type="ARBA" id="ARBA00023136"/>
    </source>
</evidence>
<feature type="transmembrane region" description="Helical" evidence="14">
    <location>
        <begin position="572"/>
        <end position="590"/>
    </location>
</feature>
<keyword evidence="12 14" id="KW-0472">Membrane</keyword>
<evidence type="ECO:0000313" key="18">
    <source>
        <dbReference type="Proteomes" id="UP001608902"/>
    </source>
</evidence>
<keyword evidence="11 14" id="KW-1133">Transmembrane helix</keyword>
<dbReference type="InterPro" id="IPR017850">
    <property type="entry name" value="Alkaline_phosphatase_core_sf"/>
</dbReference>
<dbReference type="EMBL" id="JBGFUD010005130">
    <property type="protein sequence ID" value="MFH4980136.1"/>
    <property type="molecule type" value="Genomic_DNA"/>
</dbReference>
<protein>
    <recommendedName>
        <fullName evidence="6 14">GPI ethanolamine phosphate transferase 1</fullName>
        <ecNumber evidence="14">2.-.-.-</ecNumber>
    </recommendedName>
</protein>
<evidence type="ECO:0000259" key="16">
    <source>
        <dbReference type="Pfam" id="PF04987"/>
    </source>
</evidence>
<dbReference type="InterPro" id="IPR017852">
    <property type="entry name" value="GPI_EtnP_transferase_1_C"/>
</dbReference>
<feature type="transmembrane region" description="Helical" evidence="14">
    <location>
        <begin position="267"/>
        <end position="292"/>
    </location>
</feature>
<dbReference type="GO" id="GO:0005789">
    <property type="term" value="C:endoplasmic reticulum membrane"/>
    <property type="evidence" value="ECO:0007669"/>
    <property type="project" value="UniProtKB-SubCell"/>
</dbReference>
<keyword evidence="13" id="KW-0325">Glycoprotein</keyword>
<evidence type="ECO:0000256" key="8">
    <source>
        <dbReference type="ARBA" id="ARBA00022679"/>
    </source>
</evidence>
<evidence type="ECO:0000256" key="5">
    <source>
        <dbReference type="ARBA" id="ARBA00008779"/>
    </source>
</evidence>
<dbReference type="Proteomes" id="UP001608902">
    <property type="component" value="Unassembled WGS sequence"/>
</dbReference>